<evidence type="ECO:0000313" key="3">
    <source>
        <dbReference type="EMBL" id="ONK72832.1"/>
    </source>
</evidence>
<accession>A0A5P1F3T9</accession>
<name>A0A5P1F3T9_ASPOF</name>
<proteinExistence type="predicted"/>
<dbReference type="GO" id="GO:0003700">
    <property type="term" value="F:DNA-binding transcription factor activity"/>
    <property type="evidence" value="ECO:0007669"/>
    <property type="project" value="InterPro"/>
</dbReference>
<dbReference type="OMA" id="WQGTENT"/>
<dbReference type="Gramene" id="ONK72832">
    <property type="protein sequence ID" value="ONK72832"/>
    <property type="gene ID" value="A4U43_C04F23690"/>
</dbReference>
<evidence type="ECO:0000313" key="4">
    <source>
        <dbReference type="Proteomes" id="UP000243459"/>
    </source>
</evidence>
<evidence type="ECO:0000259" key="2">
    <source>
        <dbReference type="PROSITE" id="PS51297"/>
    </source>
</evidence>
<feature type="coiled-coil region" evidence="1">
    <location>
        <begin position="60"/>
        <end position="109"/>
    </location>
</feature>
<protein>
    <recommendedName>
        <fullName evidence="2">K-box domain-containing protein</fullName>
    </recommendedName>
</protein>
<keyword evidence="1" id="KW-0175">Coiled coil</keyword>
<sequence>MQKTIERYKLHVEDNSNNTAAAEHDIQQRKQEATSMAKKIELLESSKRKLMGENLPSCSIEELHELENQLERSIRNIRGRKNYLLEEHISKLKEQERILLEENAALRQQLGEPLLNASASKEAGSSDDTNEHTDVETDLYIGWPDRVTSKCMLQS</sequence>
<dbReference type="AlphaFoldDB" id="A0A5P1F3T9"/>
<gene>
    <name evidence="3" type="ORF">A4U43_C04F23690</name>
</gene>
<evidence type="ECO:0000256" key="1">
    <source>
        <dbReference type="SAM" id="Coils"/>
    </source>
</evidence>
<dbReference type="GO" id="GO:0005634">
    <property type="term" value="C:nucleus"/>
    <property type="evidence" value="ECO:0007669"/>
    <property type="project" value="InterPro"/>
</dbReference>
<keyword evidence="4" id="KW-1185">Reference proteome</keyword>
<dbReference type="InterPro" id="IPR002487">
    <property type="entry name" value="TF_Kbox"/>
</dbReference>
<reference evidence="4" key="1">
    <citation type="journal article" date="2017" name="Nat. Commun.">
        <title>The asparagus genome sheds light on the origin and evolution of a young Y chromosome.</title>
        <authorList>
            <person name="Harkess A."/>
            <person name="Zhou J."/>
            <person name="Xu C."/>
            <person name="Bowers J.E."/>
            <person name="Van der Hulst R."/>
            <person name="Ayyampalayam S."/>
            <person name="Mercati F."/>
            <person name="Riccardi P."/>
            <person name="McKain M.R."/>
            <person name="Kakrana A."/>
            <person name="Tang H."/>
            <person name="Ray J."/>
            <person name="Groenendijk J."/>
            <person name="Arikit S."/>
            <person name="Mathioni S.M."/>
            <person name="Nakano M."/>
            <person name="Shan H."/>
            <person name="Telgmann-Rauber A."/>
            <person name="Kanno A."/>
            <person name="Yue Z."/>
            <person name="Chen H."/>
            <person name="Li W."/>
            <person name="Chen Y."/>
            <person name="Xu X."/>
            <person name="Zhang Y."/>
            <person name="Luo S."/>
            <person name="Chen H."/>
            <person name="Gao J."/>
            <person name="Mao Z."/>
            <person name="Pires J.C."/>
            <person name="Luo M."/>
            <person name="Kudrna D."/>
            <person name="Wing R.A."/>
            <person name="Meyers B.C."/>
            <person name="Yi K."/>
            <person name="Kong H."/>
            <person name="Lavrijsen P."/>
            <person name="Sunseri F."/>
            <person name="Falavigna A."/>
            <person name="Ye Y."/>
            <person name="Leebens-Mack J.H."/>
            <person name="Chen G."/>
        </authorList>
    </citation>
    <scope>NUCLEOTIDE SEQUENCE [LARGE SCALE GENOMIC DNA]</scope>
    <source>
        <strain evidence="4">cv. DH0086</strain>
    </source>
</reference>
<feature type="domain" description="K-box" evidence="2">
    <location>
        <begin position="26"/>
        <end position="116"/>
    </location>
</feature>
<organism evidence="3 4">
    <name type="scientific">Asparagus officinalis</name>
    <name type="common">Garden asparagus</name>
    <dbReference type="NCBI Taxonomy" id="4686"/>
    <lineage>
        <taxon>Eukaryota</taxon>
        <taxon>Viridiplantae</taxon>
        <taxon>Streptophyta</taxon>
        <taxon>Embryophyta</taxon>
        <taxon>Tracheophyta</taxon>
        <taxon>Spermatophyta</taxon>
        <taxon>Magnoliopsida</taxon>
        <taxon>Liliopsida</taxon>
        <taxon>Asparagales</taxon>
        <taxon>Asparagaceae</taxon>
        <taxon>Asparagoideae</taxon>
        <taxon>Asparagus</taxon>
    </lineage>
</organism>
<dbReference type="Proteomes" id="UP000243459">
    <property type="component" value="Chromosome 4"/>
</dbReference>
<dbReference type="EMBL" id="CM007384">
    <property type="protein sequence ID" value="ONK72832.1"/>
    <property type="molecule type" value="Genomic_DNA"/>
</dbReference>
<dbReference type="PROSITE" id="PS51297">
    <property type="entry name" value="K_BOX"/>
    <property type="match status" value="1"/>
</dbReference>
<dbReference type="Pfam" id="PF01486">
    <property type="entry name" value="K-box"/>
    <property type="match status" value="1"/>
</dbReference>